<keyword evidence="1" id="KW-0472">Membrane</keyword>
<evidence type="ECO:0000313" key="3">
    <source>
        <dbReference type="Proteomes" id="UP000002207"/>
    </source>
</evidence>
<organism evidence="2 3">
    <name type="scientific">Acidobacterium capsulatum (strain ATCC 51196 / DSM 11244 / BCRC 80197 / JCM 7670 / NBRC 15755 / NCIMB 13165 / 161)</name>
    <dbReference type="NCBI Taxonomy" id="240015"/>
    <lineage>
        <taxon>Bacteria</taxon>
        <taxon>Pseudomonadati</taxon>
        <taxon>Acidobacteriota</taxon>
        <taxon>Terriglobia</taxon>
        <taxon>Terriglobales</taxon>
        <taxon>Acidobacteriaceae</taxon>
        <taxon>Acidobacterium</taxon>
    </lineage>
</organism>
<keyword evidence="1" id="KW-1133">Transmembrane helix</keyword>
<evidence type="ECO:0008006" key="4">
    <source>
        <dbReference type="Google" id="ProtNLM"/>
    </source>
</evidence>
<dbReference type="PANTHER" id="PTHR12277">
    <property type="entry name" value="ALPHA/BETA HYDROLASE DOMAIN-CONTAINING PROTEIN"/>
    <property type="match status" value="1"/>
</dbReference>
<evidence type="ECO:0000313" key="2">
    <source>
        <dbReference type="EMBL" id="ACO32946.1"/>
    </source>
</evidence>
<dbReference type="SUPFAM" id="SSF53474">
    <property type="entry name" value="alpha/beta-Hydrolases"/>
    <property type="match status" value="1"/>
</dbReference>
<dbReference type="AlphaFoldDB" id="C1F264"/>
<sequence length="311" mass="33781">MAKKKSSKRTGTVYYAPGSPMAPRRTQTPLATLRWVLVMASFAVVLAMLGAYAVLCTMFWQNQWEMIFAVPGSTAAKVTATPANVGLPFESVGFRAAQPGETALTGWWIPAATNARYAHDTVLYLHGAKASMSGSLPELETLHHIGVNVLVFDYHGFGASGGPHATEQQAEADALAAWNYLVQTRRVPEARIVAFGDGAGASFATHLAVTHPLGALVLADISPTAREIFEQDARARLLPMVLLQREQLDPKPALKTLRTPKLFLAWKAGSDAQTQANFEAARVPKRFADLRRAPESEKDAVLRSFLDETVR</sequence>
<name>C1F264_ACIC5</name>
<accession>C1F264</accession>
<feature type="transmembrane region" description="Helical" evidence="1">
    <location>
        <begin position="35"/>
        <end position="60"/>
    </location>
</feature>
<dbReference type="KEGG" id="aca:ACP_0724"/>
<dbReference type="Proteomes" id="UP000002207">
    <property type="component" value="Chromosome"/>
</dbReference>
<dbReference type="HOGENOM" id="CLU_029375_2_1_0"/>
<dbReference type="EMBL" id="CP001472">
    <property type="protein sequence ID" value="ACO32946.1"/>
    <property type="molecule type" value="Genomic_DNA"/>
</dbReference>
<evidence type="ECO:0000256" key="1">
    <source>
        <dbReference type="SAM" id="Phobius"/>
    </source>
</evidence>
<proteinExistence type="predicted"/>
<dbReference type="InterPro" id="IPR029058">
    <property type="entry name" value="AB_hydrolase_fold"/>
</dbReference>
<gene>
    <name evidence="2" type="ordered locus">ACP_0724</name>
</gene>
<protein>
    <recommendedName>
        <fullName evidence="4">Serine aminopeptidase S33 domain-containing protein</fullName>
    </recommendedName>
</protein>
<reference evidence="2 3" key="1">
    <citation type="journal article" date="2009" name="Appl. Environ. Microbiol.">
        <title>Three genomes from the phylum Acidobacteria provide insight into the lifestyles of these microorganisms in soils.</title>
        <authorList>
            <person name="Ward N.L."/>
            <person name="Challacombe J.F."/>
            <person name="Janssen P.H."/>
            <person name="Henrissat B."/>
            <person name="Coutinho P.M."/>
            <person name="Wu M."/>
            <person name="Xie G."/>
            <person name="Haft D.H."/>
            <person name="Sait M."/>
            <person name="Badger J."/>
            <person name="Barabote R.D."/>
            <person name="Bradley B."/>
            <person name="Brettin T.S."/>
            <person name="Brinkac L.M."/>
            <person name="Bruce D."/>
            <person name="Creasy T."/>
            <person name="Daugherty S.C."/>
            <person name="Davidsen T.M."/>
            <person name="DeBoy R.T."/>
            <person name="Detter J.C."/>
            <person name="Dodson R.J."/>
            <person name="Durkin A.S."/>
            <person name="Ganapathy A."/>
            <person name="Gwinn-Giglio M."/>
            <person name="Han C.S."/>
            <person name="Khouri H."/>
            <person name="Kiss H."/>
            <person name="Kothari S.P."/>
            <person name="Madupu R."/>
            <person name="Nelson K.E."/>
            <person name="Nelson W.C."/>
            <person name="Paulsen I."/>
            <person name="Penn K."/>
            <person name="Ren Q."/>
            <person name="Rosovitz M.J."/>
            <person name="Selengut J.D."/>
            <person name="Shrivastava S."/>
            <person name="Sullivan S.A."/>
            <person name="Tapia R."/>
            <person name="Thompson L.S."/>
            <person name="Watkins K.L."/>
            <person name="Yang Q."/>
            <person name="Yu C."/>
            <person name="Zafar N."/>
            <person name="Zhou L."/>
            <person name="Kuske C.R."/>
        </authorList>
    </citation>
    <scope>NUCLEOTIDE SEQUENCE [LARGE SCALE GENOMIC DNA]</scope>
    <source>
        <strain evidence="3">ATCC 51196 / DSM 11244 / BCRC 80197 / JCM 7670 / NBRC 15755 / NCIMB 13165 / 161</strain>
    </source>
</reference>
<dbReference type="eggNOG" id="COG1073">
    <property type="taxonomic scope" value="Bacteria"/>
</dbReference>
<dbReference type="PANTHER" id="PTHR12277:SF81">
    <property type="entry name" value="PROTEIN ABHD13"/>
    <property type="match status" value="1"/>
</dbReference>
<keyword evidence="1" id="KW-0812">Transmembrane</keyword>
<dbReference type="RefSeq" id="WP_015895897.1">
    <property type="nucleotide sequence ID" value="NC_012483.1"/>
</dbReference>
<dbReference type="Gene3D" id="3.40.50.1820">
    <property type="entry name" value="alpha/beta hydrolase"/>
    <property type="match status" value="1"/>
</dbReference>
<dbReference type="InParanoid" id="C1F264"/>
<keyword evidence="3" id="KW-1185">Reference proteome</keyword>
<dbReference type="OrthoDB" id="9798884at2"/>
<dbReference type="STRING" id="240015.ACP_0724"/>